<evidence type="ECO:0000259" key="3">
    <source>
        <dbReference type="Pfam" id="PF01323"/>
    </source>
</evidence>
<dbReference type="GO" id="GO:0004602">
    <property type="term" value="F:glutathione peroxidase activity"/>
    <property type="evidence" value="ECO:0007669"/>
    <property type="project" value="TreeGrafter"/>
</dbReference>
<dbReference type="PANTHER" id="PTHR42943">
    <property type="entry name" value="GLUTATHIONE S-TRANSFERASE KAPPA"/>
    <property type="match status" value="1"/>
</dbReference>
<dbReference type="GeneID" id="94689984"/>
<dbReference type="SUPFAM" id="SSF52833">
    <property type="entry name" value="Thioredoxin-like"/>
    <property type="match status" value="1"/>
</dbReference>
<accession>A0A1H3PI88</accession>
<sequence>MKQITFHLDFVSPYAWLAFEQLPQALQGISHHMQYRPVLLGALLQRHANPGPAGIAGKREWTYRHVSWLGHATGVGLDMPARHPFNPLPLLRLALECSDDGTVNRFVASTVLRHVWQGGADALDPARLDALRATLAPQLRTDAADNAKRLLRENTDAAAAQGLFGVPAWEVDGRLFWGLDSLPMLRAYLEGDSWFDSGWDAAASVEQGLKV</sequence>
<dbReference type="InterPro" id="IPR014440">
    <property type="entry name" value="HCCAis_GSTk"/>
</dbReference>
<protein>
    <recommendedName>
        <fullName evidence="1">2-hydroxychromene-2-carboxylate isomerase</fullName>
        <ecNumber evidence="1">5.99.1.4</ecNumber>
    </recommendedName>
</protein>
<evidence type="ECO:0000256" key="2">
    <source>
        <dbReference type="PIRSR" id="PIRSR006386-1"/>
    </source>
</evidence>
<dbReference type="EC" id="5.99.1.4" evidence="1"/>
<proteinExistence type="inferred from homology"/>
<evidence type="ECO:0000256" key="1">
    <source>
        <dbReference type="PIRNR" id="PIRNR006386"/>
    </source>
</evidence>
<feature type="active site" description="Nucleophile" evidence="2">
    <location>
        <position position="12"/>
    </location>
</feature>
<comment type="similarity">
    <text evidence="1">Belongs to the GST superfamily. NadH family.</text>
</comment>
<reference evidence="4 5" key="1">
    <citation type="submission" date="2016-10" db="EMBL/GenBank/DDBJ databases">
        <authorList>
            <person name="de Groot N.N."/>
        </authorList>
    </citation>
    <scope>NUCLEOTIDE SEQUENCE [LARGE SCALE GENOMIC DNA]</scope>
    <source>
        <strain evidence="4 5">LMG 24775</strain>
    </source>
</reference>
<evidence type="ECO:0000313" key="5">
    <source>
        <dbReference type="Proteomes" id="UP000183417"/>
    </source>
</evidence>
<gene>
    <name evidence="4" type="ORF">SAMN05421547_110181</name>
</gene>
<dbReference type="AlphaFoldDB" id="A0A1H3PI88"/>
<dbReference type="InterPro" id="IPR001853">
    <property type="entry name" value="DSBA-like_thioredoxin_dom"/>
</dbReference>
<dbReference type="InterPro" id="IPR036249">
    <property type="entry name" value="Thioredoxin-like_sf"/>
</dbReference>
<dbReference type="InterPro" id="IPR051924">
    <property type="entry name" value="GST_Kappa/NadH"/>
</dbReference>
<dbReference type="EMBL" id="FNPE01000010">
    <property type="protein sequence ID" value="SDZ00872.1"/>
    <property type="molecule type" value="Genomic_DNA"/>
</dbReference>
<dbReference type="PIRSF" id="PIRSF006386">
    <property type="entry name" value="HCCAis_GSTk"/>
    <property type="match status" value="1"/>
</dbReference>
<dbReference type="GO" id="GO:0018845">
    <property type="term" value="F:2-hydroxychromene-2-carboxylate isomerase activity"/>
    <property type="evidence" value="ECO:0007669"/>
    <property type="project" value="UniProtKB-UniRule"/>
</dbReference>
<dbReference type="Gene3D" id="3.40.30.10">
    <property type="entry name" value="Glutaredoxin"/>
    <property type="match status" value="1"/>
</dbReference>
<evidence type="ECO:0000313" key="4">
    <source>
        <dbReference type="EMBL" id="SDZ00872.1"/>
    </source>
</evidence>
<feature type="domain" description="DSBA-like thioredoxin" evidence="3">
    <location>
        <begin position="3"/>
        <end position="189"/>
    </location>
</feature>
<dbReference type="RefSeq" id="WP_074922517.1">
    <property type="nucleotide sequence ID" value="NZ_CP141274.1"/>
</dbReference>
<keyword evidence="1 4" id="KW-0413">Isomerase</keyword>
<organism evidence="4 5">
    <name type="scientific">Delftia lacustris</name>
    <dbReference type="NCBI Taxonomy" id="558537"/>
    <lineage>
        <taxon>Bacteria</taxon>
        <taxon>Pseudomonadati</taxon>
        <taxon>Pseudomonadota</taxon>
        <taxon>Betaproteobacteria</taxon>
        <taxon>Burkholderiales</taxon>
        <taxon>Comamonadaceae</taxon>
        <taxon>Delftia</taxon>
    </lineage>
</organism>
<name>A0A1H3PI88_9BURK</name>
<dbReference type="GO" id="GO:0006749">
    <property type="term" value="P:glutathione metabolic process"/>
    <property type="evidence" value="ECO:0007669"/>
    <property type="project" value="TreeGrafter"/>
</dbReference>
<comment type="catalytic activity">
    <reaction evidence="1">
        <text>2-hydroxychromene-2-carboxylate = (3E)-4-(2-hydroxyphenyl)-2-oxobut-3-enoate</text>
        <dbReference type="Rhea" id="RHEA:27401"/>
        <dbReference type="ChEBI" id="CHEBI:59350"/>
        <dbReference type="ChEBI" id="CHEBI:59353"/>
        <dbReference type="EC" id="5.99.1.4"/>
    </reaction>
</comment>
<dbReference type="Proteomes" id="UP000183417">
    <property type="component" value="Unassembled WGS sequence"/>
</dbReference>
<dbReference type="Pfam" id="PF01323">
    <property type="entry name" value="DSBA"/>
    <property type="match status" value="1"/>
</dbReference>
<dbReference type="PANTHER" id="PTHR42943:SF4">
    <property type="entry name" value="C2H2-TYPE DOMAIN-CONTAINING PROTEIN"/>
    <property type="match status" value="1"/>
</dbReference>
<dbReference type="GO" id="GO:0004364">
    <property type="term" value="F:glutathione transferase activity"/>
    <property type="evidence" value="ECO:0007669"/>
    <property type="project" value="TreeGrafter"/>
</dbReference>